<proteinExistence type="predicted"/>
<dbReference type="GO" id="GO:0016491">
    <property type="term" value="F:oxidoreductase activity"/>
    <property type="evidence" value="ECO:0007669"/>
    <property type="project" value="InterPro"/>
</dbReference>
<evidence type="ECO:0000313" key="3">
    <source>
        <dbReference type="Proteomes" id="UP000632289"/>
    </source>
</evidence>
<dbReference type="Gene3D" id="3.90.660.20">
    <property type="entry name" value="Protoporphyrinogen oxidase, mitochondrial, domain 2"/>
    <property type="match status" value="2"/>
</dbReference>
<dbReference type="AlphaFoldDB" id="A0A927ICD3"/>
<dbReference type="SUPFAM" id="SSF51905">
    <property type="entry name" value="FAD/NAD(P)-binding domain"/>
    <property type="match status" value="1"/>
</dbReference>
<keyword evidence="3" id="KW-1185">Reference proteome</keyword>
<dbReference type="EMBL" id="JACXYU010000002">
    <property type="protein sequence ID" value="MBD3931126.1"/>
    <property type="molecule type" value="Genomic_DNA"/>
</dbReference>
<dbReference type="Proteomes" id="UP000632289">
    <property type="component" value="Unassembled WGS sequence"/>
</dbReference>
<reference evidence="2" key="1">
    <citation type="submission" date="2020-09" db="EMBL/GenBank/DDBJ databases">
        <title>Secondary metabolite and genome analysis of marine Streptomyces chumphonensis KK1-2T.</title>
        <authorList>
            <person name="Phongsopitanun W."/>
            <person name="Kanchanasin P."/>
            <person name="Pittayakhajonwut P."/>
            <person name="Suwanborirux K."/>
            <person name="Tanasupawat S."/>
        </authorList>
    </citation>
    <scope>NUCLEOTIDE SEQUENCE</scope>
    <source>
        <strain evidence="2">KK1-2</strain>
    </source>
</reference>
<dbReference type="InterPro" id="IPR050464">
    <property type="entry name" value="Zeta_carotene_desat/Oxidored"/>
</dbReference>
<gene>
    <name evidence="2" type="ORF">IF129_06070</name>
</gene>
<dbReference type="Gene3D" id="3.50.50.60">
    <property type="entry name" value="FAD/NAD(P)-binding domain"/>
    <property type="match status" value="2"/>
</dbReference>
<evidence type="ECO:0000259" key="1">
    <source>
        <dbReference type="Pfam" id="PF01593"/>
    </source>
</evidence>
<name>A0A927ICD3_9ACTN</name>
<comment type="caution">
    <text evidence="2">The sequence shown here is derived from an EMBL/GenBank/DDBJ whole genome shotgun (WGS) entry which is preliminary data.</text>
</comment>
<dbReference type="PANTHER" id="PTHR42923">
    <property type="entry name" value="PROTOPORPHYRINOGEN OXIDASE"/>
    <property type="match status" value="1"/>
</dbReference>
<dbReference type="Pfam" id="PF01593">
    <property type="entry name" value="Amino_oxidase"/>
    <property type="match status" value="1"/>
</dbReference>
<dbReference type="InterPro" id="IPR036188">
    <property type="entry name" value="FAD/NAD-bd_sf"/>
</dbReference>
<protein>
    <submittedName>
        <fullName evidence="2">FAD-dependent oxidoreductase</fullName>
    </submittedName>
</protein>
<accession>A0A927ICD3</accession>
<dbReference type="RefSeq" id="WP_191208436.1">
    <property type="nucleotide sequence ID" value="NZ_BAABKL010000032.1"/>
</dbReference>
<dbReference type="Gene3D" id="1.10.3110.10">
    <property type="entry name" value="protoporphyrinogen ix oxidase, domain 3"/>
    <property type="match status" value="1"/>
</dbReference>
<dbReference type="InterPro" id="IPR002937">
    <property type="entry name" value="Amino_oxidase"/>
</dbReference>
<sequence>MRIGIAGGGLAGLTLAWLLDGHHDIVLLEARPRLGGNAESLSVRSGGRTCAVDLGVRETAPGAFPVWRHVAAELGFSADDLVTSRATRTLLRSGEAAPVWVSPAGPVPGARPVTGHGRARWALDHFAAEAARWQAEEMSWDVTLDEAAQQWPAPVRAQEDLLFALPASLHGCGIEEARGLSARAAGAPFAHAERAETPETTSLRDGAAALPTALAEATPGATLRVGTPLRAVSAHGAGFRLIDAVGGVHTVDAVVLALPADRAREALVPLTDTEDVRGTLGAIPYRTLTYALHDDPFGMPDDRAAWSTTNTSVHEGWSETTTWYGPSLGTDLFVSQLTHRLHRPRRELARAAYRTALPTPGATRARHRLAAGGGRARLFFAGHCTTPIDTQEAAMASAVTVAARLAPEADRLRRLHHDVKGT</sequence>
<feature type="domain" description="Amine oxidase" evidence="1">
    <location>
        <begin position="10"/>
        <end position="285"/>
    </location>
</feature>
<organism evidence="2 3">
    <name type="scientific">Streptomyces chumphonensis</name>
    <dbReference type="NCBI Taxonomy" id="1214925"/>
    <lineage>
        <taxon>Bacteria</taxon>
        <taxon>Bacillati</taxon>
        <taxon>Actinomycetota</taxon>
        <taxon>Actinomycetes</taxon>
        <taxon>Kitasatosporales</taxon>
        <taxon>Streptomycetaceae</taxon>
        <taxon>Streptomyces</taxon>
    </lineage>
</organism>
<evidence type="ECO:0000313" key="2">
    <source>
        <dbReference type="EMBL" id="MBD3931126.1"/>
    </source>
</evidence>